<proteinExistence type="predicted"/>
<protein>
    <submittedName>
        <fullName evidence="1">Uncharacterized protein</fullName>
    </submittedName>
</protein>
<reference evidence="1 2" key="1">
    <citation type="submission" date="2016-03" db="EMBL/GenBank/DDBJ databases">
        <title>Pediococcus and Lactobacillus from brewery environment - whole genome sequencing and assembly.</title>
        <authorList>
            <person name="Behr J."/>
            <person name="Geissler A.J."/>
            <person name="Vogel R.F."/>
        </authorList>
    </citation>
    <scope>NUCLEOTIDE SEQUENCE [LARGE SCALE GENOMIC DNA]</scope>
    <source>
        <strain evidence="1 2">TMW 1.1989</strain>
    </source>
</reference>
<dbReference type="KEGG" id="lbt:AYR52_03255"/>
<evidence type="ECO:0000313" key="2">
    <source>
        <dbReference type="Proteomes" id="UP000078582"/>
    </source>
</evidence>
<accession>A0A192H5U6</accession>
<dbReference type="Proteomes" id="UP000078582">
    <property type="component" value="Chromosome"/>
</dbReference>
<dbReference type="EMBL" id="CP014873">
    <property type="protein sequence ID" value="ANK63587.1"/>
    <property type="molecule type" value="Genomic_DNA"/>
</dbReference>
<dbReference type="AlphaFoldDB" id="A0A192H5U6"/>
<evidence type="ECO:0000313" key="1">
    <source>
        <dbReference type="EMBL" id="ANK63587.1"/>
    </source>
</evidence>
<keyword evidence="2" id="KW-1185">Reference proteome</keyword>
<sequence>MCQHYAKKWLTIKQDAGLNFQPTTLSVGELLNFISEIWAQEPVNLYSLMKHGITEQLVAARFESLDRLYAMLHVTPKEN</sequence>
<gene>
    <name evidence="1" type="ORF">AYR53_10060</name>
</gene>
<name>A0A192H5U6_9LACO</name>
<organism evidence="1 2">
    <name type="scientific">Loigolactobacillus backii</name>
    <dbReference type="NCBI Taxonomy" id="375175"/>
    <lineage>
        <taxon>Bacteria</taxon>
        <taxon>Bacillati</taxon>
        <taxon>Bacillota</taxon>
        <taxon>Bacilli</taxon>
        <taxon>Lactobacillales</taxon>
        <taxon>Lactobacillaceae</taxon>
        <taxon>Loigolactobacillus</taxon>
    </lineage>
</organism>